<proteinExistence type="predicted"/>
<dbReference type="PANTHER" id="PTHR46910:SF3">
    <property type="entry name" value="HALOTOLERANCE PROTEIN 9-RELATED"/>
    <property type="match status" value="1"/>
</dbReference>
<name>A0AAD7DUP9_MYCRO</name>
<dbReference type="PANTHER" id="PTHR46910">
    <property type="entry name" value="TRANSCRIPTION FACTOR PDR1"/>
    <property type="match status" value="1"/>
</dbReference>
<evidence type="ECO:0000256" key="4">
    <source>
        <dbReference type="ARBA" id="ARBA00023242"/>
    </source>
</evidence>
<dbReference type="GO" id="GO:0003700">
    <property type="term" value="F:DNA-binding transcription factor activity"/>
    <property type="evidence" value="ECO:0007669"/>
    <property type="project" value="InterPro"/>
</dbReference>
<comment type="caution">
    <text evidence="5">The sequence shown here is derived from an EMBL/GenBank/DDBJ whole genome shotgun (WGS) entry which is preliminary data.</text>
</comment>
<protein>
    <recommendedName>
        <fullName evidence="7">Transcription factor domain-containing protein</fullName>
    </recommendedName>
</protein>
<evidence type="ECO:0008006" key="7">
    <source>
        <dbReference type="Google" id="ProtNLM"/>
    </source>
</evidence>
<dbReference type="CDD" id="cd12148">
    <property type="entry name" value="fungal_TF_MHR"/>
    <property type="match status" value="1"/>
</dbReference>
<evidence type="ECO:0000256" key="1">
    <source>
        <dbReference type="ARBA" id="ARBA00004123"/>
    </source>
</evidence>
<dbReference type="GO" id="GO:0005634">
    <property type="term" value="C:nucleus"/>
    <property type="evidence" value="ECO:0007669"/>
    <property type="project" value="UniProtKB-SubCell"/>
</dbReference>
<keyword evidence="3" id="KW-0238">DNA-binding</keyword>
<accession>A0AAD7DUP9</accession>
<keyword evidence="4" id="KW-0539">Nucleus</keyword>
<dbReference type="Proteomes" id="UP001221757">
    <property type="component" value="Unassembled WGS sequence"/>
</dbReference>
<evidence type="ECO:0000256" key="2">
    <source>
        <dbReference type="ARBA" id="ARBA00022723"/>
    </source>
</evidence>
<dbReference type="InterPro" id="IPR050987">
    <property type="entry name" value="AtrR-like"/>
</dbReference>
<keyword evidence="2" id="KW-0479">Metal-binding</keyword>
<dbReference type="EMBL" id="JARKIE010000021">
    <property type="protein sequence ID" value="KAJ7699858.1"/>
    <property type="molecule type" value="Genomic_DNA"/>
</dbReference>
<comment type="subcellular location">
    <subcellularLocation>
        <location evidence="1">Nucleus</location>
    </subcellularLocation>
</comment>
<reference evidence="5" key="1">
    <citation type="submission" date="2023-03" db="EMBL/GenBank/DDBJ databases">
        <title>Massive genome expansion in bonnet fungi (Mycena s.s.) driven by repeated elements and novel gene families across ecological guilds.</title>
        <authorList>
            <consortium name="Lawrence Berkeley National Laboratory"/>
            <person name="Harder C.B."/>
            <person name="Miyauchi S."/>
            <person name="Viragh M."/>
            <person name="Kuo A."/>
            <person name="Thoen E."/>
            <person name="Andreopoulos B."/>
            <person name="Lu D."/>
            <person name="Skrede I."/>
            <person name="Drula E."/>
            <person name="Henrissat B."/>
            <person name="Morin E."/>
            <person name="Kohler A."/>
            <person name="Barry K."/>
            <person name="LaButti K."/>
            <person name="Morin E."/>
            <person name="Salamov A."/>
            <person name="Lipzen A."/>
            <person name="Mereny Z."/>
            <person name="Hegedus B."/>
            <person name="Baldrian P."/>
            <person name="Stursova M."/>
            <person name="Weitz H."/>
            <person name="Taylor A."/>
            <person name="Grigoriev I.V."/>
            <person name="Nagy L.G."/>
            <person name="Martin F."/>
            <person name="Kauserud H."/>
        </authorList>
    </citation>
    <scope>NUCLEOTIDE SEQUENCE</scope>
    <source>
        <strain evidence="5">CBHHK067</strain>
    </source>
</reference>
<keyword evidence="6" id="KW-1185">Reference proteome</keyword>
<evidence type="ECO:0000313" key="6">
    <source>
        <dbReference type="Proteomes" id="UP001221757"/>
    </source>
</evidence>
<sequence length="246" mass="26690">MESLFSQIAPVLDQIGPLPNGAAIAEFAAAAPAPSGSDATTTVVLPRSVPPKDRASPIPIKAEEDDDVSESFGQLALDEYGHMRWIGGSSTMSLIQSFKALTSSPLHRISPMEEDPLAPGPSVNKLYFPASVFFGKVHALPGPEEVEYPPRDLADKLVNAYFSRFHFLNPVIDKPSFLRKYSQLMDNTADPLFARSEAAFISLVFAVFACSARLVEDARLSISESLDDGGMGMVYYERCVDPVEFG</sequence>
<dbReference type="GO" id="GO:0003677">
    <property type="term" value="F:DNA binding"/>
    <property type="evidence" value="ECO:0007669"/>
    <property type="project" value="UniProtKB-KW"/>
</dbReference>
<organism evidence="5 6">
    <name type="scientific">Mycena rosella</name>
    <name type="common">Pink bonnet</name>
    <name type="synonym">Agaricus rosellus</name>
    <dbReference type="NCBI Taxonomy" id="1033263"/>
    <lineage>
        <taxon>Eukaryota</taxon>
        <taxon>Fungi</taxon>
        <taxon>Dikarya</taxon>
        <taxon>Basidiomycota</taxon>
        <taxon>Agaricomycotina</taxon>
        <taxon>Agaricomycetes</taxon>
        <taxon>Agaricomycetidae</taxon>
        <taxon>Agaricales</taxon>
        <taxon>Marasmiineae</taxon>
        <taxon>Mycenaceae</taxon>
        <taxon>Mycena</taxon>
    </lineage>
</organism>
<gene>
    <name evidence="5" type="ORF">B0H17DRAFT_925714</name>
</gene>
<dbReference type="AlphaFoldDB" id="A0AAD7DUP9"/>
<evidence type="ECO:0000313" key="5">
    <source>
        <dbReference type="EMBL" id="KAJ7699858.1"/>
    </source>
</evidence>
<evidence type="ECO:0000256" key="3">
    <source>
        <dbReference type="ARBA" id="ARBA00023125"/>
    </source>
</evidence>
<dbReference type="GO" id="GO:0046872">
    <property type="term" value="F:metal ion binding"/>
    <property type="evidence" value="ECO:0007669"/>
    <property type="project" value="UniProtKB-KW"/>
</dbReference>